<keyword evidence="2" id="KW-1185">Reference proteome</keyword>
<proteinExistence type="predicted"/>
<dbReference type="AlphaFoldDB" id="A0A261XTU0"/>
<evidence type="ECO:0000313" key="1">
    <source>
        <dbReference type="EMBL" id="OZJ01768.1"/>
    </source>
</evidence>
<protein>
    <submittedName>
        <fullName evidence="1">Uncharacterized protein</fullName>
    </submittedName>
</protein>
<comment type="caution">
    <text evidence="1">The sequence shown here is derived from an EMBL/GenBank/DDBJ whole genome shotgun (WGS) entry which is preliminary data.</text>
</comment>
<sequence length="68" mass="7811">MDTFPECEAVQKSYDETAKVEKALASTELEASEEDALLVNREEKKSKTPMFSEANIFYYLSEARWPVD</sequence>
<reference evidence="1 2" key="1">
    <citation type="journal article" date="2017" name="Mycologia">
        <title>Bifiguratus adelaidae, gen. et sp. nov., a new member of Mucoromycotina in endophytic and soil-dwelling habitats.</title>
        <authorList>
            <person name="Torres-Cruz T.J."/>
            <person name="Billingsley Tobias T.L."/>
            <person name="Almatruk M."/>
            <person name="Hesse C."/>
            <person name="Kuske C.R."/>
            <person name="Desiro A."/>
            <person name="Benucci G.M."/>
            <person name="Bonito G."/>
            <person name="Stajich J.E."/>
            <person name="Dunlap C."/>
            <person name="Arnold A.E."/>
            <person name="Porras-Alfaro A."/>
        </authorList>
    </citation>
    <scope>NUCLEOTIDE SEQUENCE [LARGE SCALE GENOMIC DNA]</scope>
    <source>
        <strain evidence="1 2">AZ0501</strain>
    </source>
</reference>
<organism evidence="1 2">
    <name type="scientific">Bifiguratus adelaidae</name>
    <dbReference type="NCBI Taxonomy" id="1938954"/>
    <lineage>
        <taxon>Eukaryota</taxon>
        <taxon>Fungi</taxon>
        <taxon>Fungi incertae sedis</taxon>
        <taxon>Mucoromycota</taxon>
        <taxon>Mucoromycotina</taxon>
        <taxon>Endogonomycetes</taxon>
        <taxon>Endogonales</taxon>
        <taxon>Endogonales incertae sedis</taxon>
        <taxon>Bifiguratus</taxon>
    </lineage>
</organism>
<name>A0A261XTU0_9FUNG</name>
<evidence type="ECO:0000313" key="2">
    <source>
        <dbReference type="Proteomes" id="UP000242875"/>
    </source>
</evidence>
<gene>
    <name evidence="1" type="ORF">BZG36_05308</name>
</gene>
<dbReference type="EMBL" id="MVBO01000245">
    <property type="protein sequence ID" value="OZJ01768.1"/>
    <property type="molecule type" value="Genomic_DNA"/>
</dbReference>
<dbReference type="Proteomes" id="UP000242875">
    <property type="component" value="Unassembled WGS sequence"/>
</dbReference>
<accession>A0A261XTU0</accession>